<keyword evidence="9 17" id="KW-1133">Transmembrane helix</keyword>
<evidence type="ECO:0000256" key="12">
    <source>
        <dbReference type="ARBA" id="ARBA00023180"/>
    </source>
</evidence>
<evidence type="ECO:0008006" key="22">
    <source>
        <dbReference type="Google" id="ProtNLM"/>
    </source>
</evidence>
<feature type="region of interest" description="Disordered" evidence="16">
    <location>
        <begin position="63"/>
        <end position="87"/>
    </location>
</feature>
<dbReference type="Pfam" id="PF03522">
    <property type="entry name" value="SLC12"/>
    <property type="match status" value="3"/>
</dbReference>
<proteinExistence type="inferred from homology"/>
<dbReference type="PRINTS" id="PR01081">
    <property type="entry name" value="KCLTRNSPORT"/>
</dbReference>
<dbReference type="InterPro" id="IPR000076">
    <property type="entry name" value="KCL_cotranspt"/>
</dbReference>
<dbReference type="GO" id="GO:0015379">
    <property type="term" value="F:potassium:chloride symporter activity"/>
    <property type="evidence" value="ECO:0007669"/>
    <property type="project" value="InterPro"/>
</dbReference>
<feature type="transmembrane region" description="Helical" evidence="17">
    <location>
        <begin position="551"/>
        <end position="569"/>
    </location>
</feature>
<dbReference type="InterPro" id="IPR004842">
    <property type="entry name" value="SLC12A_fam"/>
</dbReference>
<dbReference type="FunFam" id="1.20.1740.10:FF:000049">
    <property type="entry name" value="Solute carrier family 12 (potassium/chloride transporter), member 4"/>
    <property type="match status" value="1"/>
</dbReference>
<dbReference type="AlphaFoldDB" id="A0A8C7CRX5"/>
<keyword evidence="6 17" id="KW-0812">Transmembrane</keyword>
<feature type="transmembrane region" description="Helical" evidence="17">
    <location>
        <begin position="608"/>
        <end position="633"/>
    </location>
</feature>
<feature type="transmembrane region" description="Helical" evidence="17">
    <location>
        <begin position="575"/>
        <end position="596"/>
    </location>
</feature>
<feature type="region of interest" description="Disordered" evidence="16">
    <location>
        <begin position="1"/>
        <end position="40"/>
    </location>
</feature>
<sequence length="1134" mass="124283">SDDGSVSLLSGDGNPKESSPFINSSEATEKSQQYDGKHMALFEEEMETSPMVSSMLSSLANYSNLPQGSKEHEEEADNEEEDKKKKKPAPALGTLMGVYLPCIQNIFGVILFLRMTWMVGIGGVIGSFIIVFMCCSTTMLTAISMSAIATNGVVPAGGSYYMISRSLGPEFGGAVGICFYLGTTFAGAMYILGSIELLLIYILPQAAIFKMEGLEGAEAEAAMLNNMRVYGTIVLSFMATVVFVGVKYVNKLALLFLACVILSILAVYAGVIKTAIEPPDFPVCMLGNRPLISKGFDVCAKTLESGNGTVTTKLWKIFCDTPFLNATCDEYFANNNVSFIQGIPGVMSGILKENLFGNYLEKGNLVAKIGIATVEGPDDTLTNSNRYVLADITSFFTLLVGIYFPSVTGIMAGSNRSGDLRDAQKSIPIGTIMAITTTSLVYMSAVVLFGACIDGVVLRDKFGEGVNGNLVIGTLAWPSPWVIVIGSFFSTCGAGLQSLTGAPRLMQAISRDGVVPILRVSLSHSANILAFYTDLGPFVFGHGKANGEPTWALLLTACICEIGILIASLDAVAPILSMFFLMCYMFVNLACALQTLLRTPNWRPRFKFYHWALSFLGMSLCLSLMFICSWFYAIVAMVIAGSIYKYIEFHGAEKEWGDGIRGISLSAARYALMRLDEGPAHTKNWRPQLLVLVSTDVEQNVEQPRLLSLTNQLKAGKGLTIVGTALAGTYLENHPQAQRAEQSLRKLMETEKVKGFCQVTISSNMRDATSHLLQASGLGGLMHNTVLVSWPRNWKQADDHQTWRDFIELVRETTAAHLALLVPKNIAAFPSNGERFSEGHIDVWWIVHDGGMLMLLPFLLRQHKVWRKCRMRIFTVAQMDDNSIQMKKDLTTFLYHLRIDAEVEVVEMHDSDISAYTYEKTLVMEQRSQILKQINLTKTEREREIQSITDSSRGSIRRKNPAAATTQMSVTEEQPGGSSKEEEKPEEEVQLIHDSTTPASPINPATLTPATEGGAQTPGSAQVQMTWTEKADGELAKPPGASTPEGIKDIFNMKPEWENLNQSNVRRMHTALRLNGVIVKKSSEAKLVLLNMPGPPKNRAGDENYMEFLEVLTEGLNRVLLVRGGGREVITIYS</sequence>
<accession>A0A8C7CRX5</accession>
<evidence type="ECO:0000256" key="6">
    <source>
        <dbReference type="ARBA" id="ARBA00022692"/>
    </source>
</evidence>
<dbReference type="FunFam" id="1.20.1740.10:FF:000037">
    <property type="entry name" value="Uncharacterized protein, isoform F"/>
    <property type="match status" value="1"/>
</dbReference>
<keyword evidence="21" id="KW-1185">Reference proteome</keyword>
<comment type="similarity">
    <text evidence="14">Belongs to the SLC12A transporter family. K/Cl co-transporter subfamily.</text>
</comment>
<dbReference type="Pfam" id="PF00324">
    <property type="entry name" value="AA_permease"/>
    <property type="match status" value="2"/>
</dbReference>
<feature type="compositionally biased region" description="Polar residues" evidence="16">
    <location>
        <begin position="993"/>
        <end position="1009"/>
    </location>
</feature>
<feature type="transmembrane region" description="Helical" evidence="17">
    <location>
        <begin position="117"/>
        <end position="135"/>
    </location>
</feature>
<dbReference type="InterPro" id="IPR018491">
    <property type="entry name" value="SLC12_C"/>
</dbReference>
<evidence type="ECO:0000256" key="7">
    <source>
        <dbReference type="ARBA" id="ARBA00022847"/>
    </source>
</evidence>
<feature type="transmembrane region" description="Helical" evidence="17">
    <location>
        <begin position="91"/>
        <end position="111"/>
    </location>
</feature>
<keyword evidence="3" id="KW-1003">Cell membrane</keyword>
<keyword evidence="4" id="KW-0633">Potassium transport</keyword>
<reference evidence="20" key="2">
    <citation type="submission" date="2025-09" db="UniProtKB">
        <authorList>
            <consortium name="Ensembl"/>
        </authorList>
    </citation>
    <scope>IDENTIFICATION</scope>
</reference>
<dbReference type="GO" id="GO:0055064">
    <property type="term" value="P:chloride ion homeostasis"/>
    <property type="evidence" value="ECO:0007669"/>
    <property type="project" value="TreeGrafter"/>
</dbReference>
<dbReference type="GO" id="GO:0006884">
    <property type="term" value="P:cell volume homeostasis"/>
    <property type="evidence" value="ECO:0007669"/>
    <property type="project" value="TreeGrafter"/>
</dbReference>
<organism evidence="20 21">
    <name type="scientific">Oncorhynchus kisutch</name>
    <name type="common">Coho salmon</name>
    <name type="synonym">Salmo kisutch</name>
    <dbReference type="NCBI Taxonomy" id="8019"/>
    <lineage>
        <taxon>Eukaryota</taxon>
        <taxon>Metazoa</taxon>
        <taxon>Chordata</taxon>
        <taxon>Craniata</taxon>
        <taxon>Vertebrata</taxon>
        <taxon>Euteleostomi</taxon>
        <taxon>Actinopterygii</taxon>
        <taxon>Neopterygii</taxon>
        <taxon>Teleostei</taxon>
        <taxon>Protacanthopterygii</taxon>
        <taxon>Salmoniformes</taxon>
        <taxon>Salmonidae</taxon>
        <taxon>Salmoninae</taxon>
        <taxon>Oncorhynchus</taxon>
    </lineage>
</organism>
<dbReference type="GO" id="GO:0045202">
    <property type="term" value="C:synapse"/>
    <property type="evidence" value="ECO:0007669"/>
    <property type="project" value="GOC"/>
</dbReference>
<evidence type="ECO:0000259" key="19">
    <source>
        <dbReference type="Pfam" id="PF03522"/>
    </source>
</evidence>
<evidence type="ECO:0000256" key="11">
    <source>
        <dbReference type="ARBA" id="ARBA00023136"/>
    </source>
</evidence>
<protein>
    <recommendedName>
        <fullName evidence="22">Solute carrier family 12 member 5a</fullName>
    </recommendedName>
</protein>
<keyword evidence="12" id="KW-0325">Glycoprotein</keyword>
<dbReference type="Ensembl" id="ENSOKIT00005008651.1">
    <property type="protein sequence ID" value="ENSOKIP00005008133.1"/>
    <property type="gene ID" value="ENSOKIG00005003565.1"/>
</dbReference>
<dbReference type="GeneTree" id="ENSGT00940000165387"/>
<evidence type="ECO:0000256" key="4">
    <source>
        <dbReference type="ARBA" id="ARBA00022538"/>
    </source>
</evidence>
<evidence type="ECO:0000259" key="18">
    <source>
        <dbReference type="Pfam" id="PF00324"/>
    </source>
</evidence>
<feature type="domain" description="SLC12A transporter C-terminal" evidence="19">
    <location>
        <begin position="704"/>
        <end position="822"/>
    </location>
</feature>
<feature type="region of interest" description="Disordered" evidence="16">
    <location>
        <begin position="939"/>
        <end position="1021"/>
    </location>
</feature>
<feature type="domain" description="SLC12A transporter C-terminal" evidence="19">
    <location>
        <begin position="1066"/>
        <end position="1134"/>
    </location>
</feature>
<keyword evidence="7" id="KW-0769">Symport</keyword>
<evidence type="ECO:0000256" key="10">
    <source>
        <dbReference type="ARBA" id="ARBA00023065"/>
    </source>
</evidence>
<dbReference type="PANTHER" id="PTHR11827">
    <property type="entry name" value="SOLUTE CARRIER FAMILY 12, CATION COTRANSPORTERS"/>
    <property type="match status" value="1"/>
</dbReference>
<feature type="compositionally biased region" description="Polar residues" evidence="16">
    <location>
        <begin position="963"/>
        <end position="972"/>
    </location>
</feature>
<dbReference type="NCBIfam" id="TIGR00930">
    <property type="entry name" value="2a30"/>
    <property type="match status" value="1"/>
</dbReference>
<feature type="domain" description="Amino acid permease/ SLC12A" evidence="18">
    <location>
        <begin position="387"/>
        <end position="690"/>
    </location>
</feature>
<feature type="transmembrane region" description="Helical" evidence="17">
    <location>
        <begin position="174"/>
        <end position="203"/>
    </location>
</feature>
<evidence type="ECO:0000256" key="2">
    <source>
        <dbReference type="ARBA" id="ARBA00022448"/>
    </source>
</evidence>
<dbReference type="Gene3D" id="1.20.1740.10">
    <property type="entry name" value="Amino acid/polyamine transporter I"/>
    <property type="match status" value="1"/>
</dbReference>
<keyword evidence="10" id="KW-0406">Ion transport</keyword>
<evidence type="ECO:0000313" key="20">
    <source>
        <dbReference type="Ensembl" id="ENSOKIP00005008133.1"/>
    </source>
</evidence>
<feature type="transmembrane region" description="Helical" evidence="17">
    <location>
        <begin position="388"/>
        <end position="412"/>
    </location>
</feature>
<evidence type="ECO:0000256" key="1">
    <source>
        <dbReference type="ARBA" id="ARBA00004651"/>
    </source>
</evidence>
<feature type="transmembrane region" description="Helical" evidence="17">
    <location>
        <begin position="432"/>
        <end position="458"/>
    </location>
</feature>
<feature type="compositionally biased region" description="Polar residues" evidence="16">
    <location>
        <begin position="16"/>
        <end position="34"/>
    </location>
</feature>
<dbReference type="Proteomes" id="UP000694557">
    <property type="component" value="Unassembled WGS sequence"/>
</dbReference>
<feature type="domain" description="SLC12A transporter C-terminal" evidence="19">
    <location>
        <begin position="835"/>
        <end position="960"/>
    </location>
</feature>
<evidence type="ECO:0000256" key="3">
    <source>
        <dbReference type="ARBA" id="ARBA00022475"/>
    </source>
</evidence>
<evidence type="ECO:0000313" key="21">
    <source>
        <dbReference type="Proteomes" id="UP000694557"/>
    </source>
</evidence>
<evidence type="ECO:0000256" key="13">
    <source>
        <dbReference type="ARBA" id="ARBA00023214"/>
    </source>
</evidence>
<dbReference type="PANTHER" id="PTHR11827:SF54">
    <property type="entry name" value="SOLUTE CARRIER FAMILY 12 MEMBER 5"/>
    <property type="match status" value="1"/>
</dbReference>
<reference evidence="20" key="1">
    <citation type="submission" date="2025-08" db="UniProtKB">
        <authorList>
            <consortium name="Ensembl"/>
        </authorList>
    </citation>
    <scope>IDENTIFICATION</scope>
</reference>
<evidence type="ECO:0000256" key="9">
    <source>
        <dbReference type="ARBA" id="ARBA00022989"/>
    </source>
</evidence>
<dbReference type="InterPro" id="IPR004841">
    <property type="entry name" value="AA-permease/SLC12A_dom"/>
</dbReference>
<keyword evidence="13" id="KW-0868">Chloride</keyword>
<name>A0A8C7CRX5_ONCKI</name>
<evidence type="ECO:0000256" key="15">
    <source>
        <dbReference type="ARBA" id="ARBA00047825"/>
    </source>
</evidence>
<feature type="transmembrane region" description="Helical" evidence="17">
    <location>
        <begin position="252"/>
        <end position="271"/>
    </location>
</feature>
<evidence type="ECO:0000256" key="5">
    <source>
        <dbReference type="ARBA" id="ARBA00022553"/>
    </source>
</evidence>
<comment type="catalytic activity">
    <reaction evidence="15">
        <text>K(+)(in) + chloride(in) = K(+)(out) + chloride(out)</text>
        <dbReference type="Rhea" id="RHEA:72427"/>
        <dbReference type="ChEBI" id="CHEBI:17996"/>
        <dbReference type="ChEBI" id="CHEBI:29103"/>
    </reaction>
</comment>
<keyword evidence="8" id="KW-0630">Potassium</keyword>
<gene>
    <name evidence="20" type="primary">LOC109891153</name>
</gene>
<keyword evidence="2" id="KW-0813">Transport</keyword>
<keyword evidence="11 17" id="KW-0472">Membrane</keyword>
<feature type="compositionally biased region" description="Low complexity" evidence="16">
    <location>
        <begin position="1"/>
        <end position="13"/>
    </location>
</feature>
<feature type="transmembrane region" description="Helical" evidence="17">
    <location>
        <begin position="229"/>
        <end position="246"/>
    </location>
</feature>
<evidence type="ECO:0000256" key="17">
    <source>
        <dbReference type="SAM" id="Phobius"/>
    </source>
</evidence>
<comment type="subcellular location">
    <subcellularLocation>
        <location evidence="1">Cell membrane</location>
        <topology evidence="1">Multi-pass membrane protein</topology>
    </subcellularLocation>
</comment>
<dbReference type="GO" id="GO:0055075">
    <property type="term" value="P:potassium ion homeostasis"/>
    <property type="evidence" value="ECO:0007669"/>
    <property type="project" value="TreeGrafter"/>
</dbReference>
<keyword evidence="5" id="KW-0597">Phosphoprotein</keyword>
<dbReference type="GO" id="GO:0007268">
    <property type="term" value="P:chemical synaptic transmission"/>
    <property type="evidence" value="ECO:0007669"/>
    <property type="project" value="TreeGrafter"/>
</dbReference>
<feature type="domain" description="Amino acid permease/ SLC12A" evidence="18">
    <location>
        <begin position="98"/>
        <end position="271"/>
    </location>
</feature>
<dbReference type="GO" id="GO:0005886">
    <property type="term" value="C:plasma membrane"/>
    <property type="evidence" value="ECO:0007669"/>
    <property type="project" value="UniProtKB-SubCell"/>
</dbReference>
<evidence type="ECO:0000256" key="14">
    <source>
        <dbReference type="ARBA" id="ARBA00046331"/>
    </source>
</evidence>
<evidence type="ECO:0000256" key="8">
    <source>
        <dbReference type="ARBA" id="ARBA00022958"/>
    </source>
</evidence>
<dbReference type="GO" id="GO:1990573">
    <property type="term" value="P:potassium ion import across plasma membrane"/>
    <property type="evidence" value="ECO:0007669"/>
    <property type="project" value="TreeGrafter"/>
</dbReference>
<evidence type="ECO:0000256" key="16">
    <source>
        <dbReference type="SAM" id="MobiDB-lite"/>
    </source>
</evidence>